<dbReference type="Pfam" id="PF06835">
    <property type="entry name" value="LptC"/>
    <property type="match status" value="1"/>
</dbReference>
<organism evidence="6">
    <name type="scientific">uncultured Acetothermia bacterium</name>
    <dbReference type="NCBI Taxonomy" id="236499"/>
    <lineage>
        <taxon>Bacteria</taxon>
        <taxon>Candidatus Bipolaricaulota</taxon>
        <taxon>environmental samples</taxon>
    </lineage>
</organism>
<keyword evidence="4" id="KW-1133">Transmembrane helix</keyword>
<name>H5SMK9_9BACT</name>
<dbReference type="PANTHER" id="PTHR37481">
    <property type="entry name" value="LIPOPOLYSACCHARIDE EXPORT SYSTEM PROTEIN LPTC"/>
    <property type="match status" value="1"/>
</dbReference>
<dbReference type="GO" id="GO:0030288">
    <property type="term" value="C:outer membrane-bounded periplasmic space"/>
    <property type="evidence" value="ECO:0007669"/>
    <property type="project" value="TreeGrafter"/>
</dbReference>
<accession>H5SMK9</accession>
<dbReference type="AlphaFoldDB" id="H5SMK9"/>
<evidence type="ECO:0000256" key="3">
    <source>
        <dbReference type="ARBA" id="ARBA00022692"/>
    </source>
</evidence>
<dbReference type="InterPro" id="IPR052363">
    <property type="entry name" value="LPS_export_LptC"/>
</dbReference>
<dbReference type="EMBL" id="AP011775">
    <property type="protein sequence ID" value="BAL57395.1"/>
    <property type="molecule type" value="Genomic_DNA"/>
</dbReference>
<gene>
    <name evidence="6" type="ORF">HGMM_F50D11C04</name>
</gene>
<sequence length="181" mass="20122">MSRAAQALGLVVITGALFYWLWSATPRLWPEPSGISAPAISAEHAQIMKYDAAGKKLWELEARAMHTTESESIAEEVSLRFFDGAGREILHVRAPRARLNNRTEDLELVGSVRAQGSEFSFTAEDLFWDSQSKVLSTASRVRIEREDFTLTGRGLEYSAETGLVTIVSEARLIVRPKKSPK</sequence>
<dbReference type="NCBIfam" id="TIGR04409">
    <property type="entry name" value="LptC_YrbK"/>
    <property type="match status" value="1"/>
</dbReference>
<proteinExistence type="predicted"/>
<evidence type="ECO:0000256" key="4">
    <source>
        <dbReference type="ARBA" id="ARBA00022989"/>
    </source>
</evidence>
<dbReference type="PANTHER" id="PTHR37481:SF1">
    <property type="entry name" value="LIPOPOLYSACCHARIDE EXPORT SYSTEM PROTEIN LPTC"/>
    <property type="match status" value="1"/>
</dbReference>
<dbReference type="InterPro" id="IPR026265">
    <property type="entry name" value="LptC"/>
</dbReference>
<evidence type="ECO:0000256" key="5">
    <source>
        <dbReference type="ARBA" id="ARBA00023136"/>
    </source>
</evidence>
<keyword evidence="5" id="KW-0472">Membrane</keyword>
<reference evidence="6" key="2">
    <citation type="journal article" date="2012" name="PLoS ONE">
        <title>A Deeply Branching Thermophilic Bacterium with an Ancient Acetyl-CoA Pathway Dominates a Subsurface Ecosystem.</title>
        <authorList>
            <person name="Takami H."/>
            <person name="Noguchi H."/>
            <person name="Takaki Y."/>
            <person name="Uchiyama I."/>
            <person name="Toyoda A."/>
            <person name="Nishi S."/>
            <person name="Chee G.-J."/>
            <person name="Arai W."/>
            <person name="Nunoura T."/>
            <person name="Itoh T."/>
            <person name="Hattori M."/>
            <person name="Takai K."/>
        </authorList>
    </citation>
    <scope>NUCLEOTIDE SEQUENCE</scope>
</reference>
<reference evidence="6" key="1">
    <citation type="journal article" date="2005" name="Environ. Microbiol.">
        <title>Genetic and functional properties of uncultivated thermophilic crenarchaeotes from a subsurface gold mine as revealed by analysis of genome fragments.</title>
        <authorList>
            <person name="Nunoura T."/>
            <person name="Hirayama H."/>
            <person name="Takami H."/>
            <person name="Oida H."/>
            <person name="Nishi S."/>
            <person name="Shimamura S."/>
            <person name="Suzuki Y."/>
            <person name="Inagaki F."/>
            <person name="Takai K."/>
            <person name="Nealson K.H."/>
            <person name="Horikoshi K."/>
        </authorList>
    </citation>
    <scope>NUCLEOTIDE SEQUENCE</scope>
</reference>
<dbReference type="GO" id="GO:0005886">
    <property type="term" value="C:plasma membrane"/>
    <property type="evidence" value="ECO:0007669"/>
    <property type="project" value="InterPro"/>
</dbReference>
<keyword evidence="1" id="KW-1003">Cell membrane</keyword>
<dbReference type="GO" id="GO:0017089">
    <property type="term" value="F:glycolipid transfer activity"/>
    <property type="evidence" value="ECO:0007669"/>
    <property type="project" value="TreeGrafter"/>
</dbReference>
<evidence type="ECO:0000313" key="6">
    <source>
        <dbReference type="EMBL" id="BAL57395.1"/>
    </source>
</evidence>
<dbReference type="InterPro" id="IPR010664">
    <property type="entry name" value="LipoPS_assembly_LptC-rel"/>
</dbReference>
<keyword evidence="2" id="KW-0997">Cell inner membrane</keyword>
<protein>
    <submittedName>
        <fullName evidence="6">Hypothetical conserved protein</fullName>
    </submittedName>
</protein>
<dbReference type="GO" id="GO:0015221">
    <property type="term" value="F:lipopolysaccharide transmembrane transporter activity"/>
    <property type="evidence" value="ECO:0007669"/>
    <property type="project" value="InterPro"/>
</dbReference>
<dbReference type="Gene3D" id="2.60.450.10">
    <property type="entry name" value="Lipopolysaccharide (LPS) transport protein A like domain"/>
    <property type="match status" value="1"/>
</dbReference>
<keyword evidence="3" id="KW-0812">Transmembrane</keyword>
<evidence type="ECO:0000256" key="2">
    <source>
        <dbReference type="ARBA" id="ARBA00022519"/>
    </source>
</evidence>
<evidence type="ECO:0000256" key="1">
    <source>
        <dbReference type="ARBA" id="ARBA00022475"/>
    </source>
</evidence>